<dbReference type="EMBL" id="VDEP01000505">
    <property type="protein sequence ID" value="KAA1068679.1"/>
    <property type="molecule type" value="Genomic_DNA"/>
</dbReference>
<accession>A0A5B0LXC4</accession>
<organism evidence="1 4">
    <name type="scientific">Puccinia graminis f. sp. tritici</name>
    <dbReference type="NCBI Taxonomy" id="56615"/>
    <lineage>
        <taxon>Eukaryota</taxon>
        <taxon>Fungi</taxon>
        <taxon>Dikarya</taxon>
        <taxon>Basidiomycota</taxon>
        <taxon>Pucciniomycotina</taxon>
        <taxon>Pucciniomycetes</taxon>
        <taxon>Pucciniales</taxon>
        <taxon>Pucciniaceae</taxon>
        <taxon>Puccinia</taxon>
    </lineage>
</organism>
<gene>
    <name evidence="2" type="ORF">PGT21_016290</name>
    <name evidence="1" type="ORF">PGTUg99_035913</name>
</gene>
<comment type="caution">
    <text evidence="1">The sequence shown here is derived from an EMBL/GenBank/DDBJ whole genome shotgun (WGS) entry which is preliminary data.</text>
</comment>
<keyword evidence="3" id="KW-1185">Reference proteome</keyword>
<dbReference type="EMBL" id="VSWC01000041">
    <property type="protein sequence ID" value="KAA1104249.1"/>
    <property type="molecule type" value="Genomic_DNA"/>
</dbReference>
<evidence type="ECO:0000313" key="2">
    <source>
        <dbReference type="EMBL" id="KAA1104249.1"/>
    </source>
</evidence>
<protein>
    <submittedName>
        <fullName evidence="1">Uncharacterized protein</fullName>
    </submittedName>
</protein>
<evidence type="ECO:0000313" key="3">
    <source>
        <dbReference type="Proteomes" id="UP000324748"/>
    </source>
</evidence>
<sequence length="103" mass="11489">MSNQRVLGIHCLPKTLPALACQSQGFNGTKKLNGGQAIVAADPHIAREYALGLSFPRVLRYFTQSFQVGLSFPWVLPYFTQSFQAPESHQRQIQSRKVGFVPI</sequence>
<proteinExistence type="predicted"/>
<name>A0A5B0LXC4_PUCGR</name>
<dbReference type="Proteomes" id="UP000324748">
    <property type="component" value="Unassembled WGS sequence"/>
</dbReference>
<dbReference type="AlphaFoldDB" id="A0A5B0LXC4"/>
<evidence type="ECO:0000313" key="1">
    <source>
        <dbReference type="EMBL" id="KAA1068679.1"/>
    </source>
</evidence>
<reference evidence="3 4" key="1">
    <citation type="submission" date="2019-05" db="EMBL/GenBank/DDBJ databases">
        <title>Emergence of the Ug99 lineage of the wheat stem rust pathogen through somatic hybridization.</title>
        <authorList>
            <person name="Li F."/>
            <person name="Upadhyaya N.M."/>
            <person name="Sperschneider J."/>
            <person name="Matny O."/>
            <person name="Nguyen-Phuc H."/>
            <person name="Mago R."/>
            <person name="Raley C."/>
            <person name="Miller M.E."/>
            <person name="Silverstein K.A.T."/>
            <person name="Henningsen E."/>
            <person name="Hirsch C.D."/>
            <person name="Visser B."/>
            <person name="Pretorius Z.A."/>
            <person name="Steffenson B.J."/>
            <person name="Schwessinger B."/>
            <person name="Dodds P.N."/>
            <person name="Figueroa M."/>
        </authorList>
    </citation>
    <scope>NUCLEOTIDE SEQUENCE [LARGE SCALE GENOMIC DNA]</scope>
    <source>
        <strain evidence="2">21-0</strain>
        <strain evidence="1 4">Ug99</strain>
    </source>
</reference>
<dbReference type="Proteomes" id="UP000325313">
    <property type="component" value="Unassembled WGS sequence"/>
</dbReference>
<evidence type="ECO:0000313" key="4">
    <source>
        <dbReference type="Proteomes" id="UP000325313"/>
    </source>
</evidence>